<comment type="caution">
    <text evidence="3">The sequence shown here is derived from an EMBL/GenBank/DDBJ whole genome shotgun (WGS) entry which is preliminary data.</text>
</comment>
<reference evidence="3" key="1">
    <citation type="journal article" date="2023" name="Mol. Phylogenet. Evol.">
        <title>Genome-scale phylogeny and comparative genomics of the fungal order Sordariales.</title>
        <authorList>
            <person name="Hensen N."/>
            <person name="Bonometti L."/>
            <person name="Westerberg I."/>
            <person name="Brannstrom I.O."/>
            <person name="Guillou S."/>
            <person name="Cros-Aarteil S."/>
            <person name="Calhoun S."/>
            <person name="Haridas S."/>
            <person name="Kuo A."/>
            <person name="Mondo S."/>
            <person name="Pangilinan J."/>
            <person name="Riley R."/>
            <person name="LaButti K."/>
            <person name="Andreopoulos B."/>
            <person name="Lipzen A."/>
            <person name="Chen C."/>
            <person name="Yan M."/>
            <person name="Daum C."/>
            <person name="Ng V."/>
            <person name="Clum A."/>
            <person name="Steindorff A."/>
            <person name="Ohm R.A."/>
            <person name="Martin F."/>
            <person name="Silar P."/>
            <person name="Natvig D.O."/>
            <person name="Lalanne C."/>
            <person name="Gautier V."/>
            <person name="Ament-Velasquez S.L."/>
            <person name="Kruys A."/>
            <person name="Hutchinson M.I."/>
            <person name="Powell A.J."/>
            <person name="Barry K."/>
            <person name="Miller A.N."/>
            <person name="Grigoriev I.V."/>
            <person name="Debuchy R."/>
            <person name="Gladieux P."/>
            <person name="Hiltunen Thoren M."/>
            <person name="Johannesson H."/>
        </authorList>
    </citation>
    <scope>NUCLEOTIDE SEQUENCE</scope>
    <source>
        <strain evidence="3">PSN243</strain>
    </source>
</reference>
<sequence length="915" mass="98973">MQFWQSLALLASTGVAVADDAVQVPNITNIGFDDGFAQLWRPVCGARGFRLFPVPLKTSDKFIHNTFSGCQKLCKLEAYCSSFSFQLKPGGLCRLYSRSLIPGYGGLVPRETSNTFHYEVNCLGPQIEGPKLVPYKGETPVPLPSGRKPAVTFEPFVPPTIKPVDSPPFVSDGPQSKPEDDDDFMSTYTYTEHPLTLSQKGTPPLTTGVPLPSGTELPVLPCLVNPGSHSPFSVVNEDFIPMVSRTNSIGPLLQPTAAPAREDPLLDPLNFEAPSFFLKEVSDRPGIFDLVYEDTGQFVAMTNHGDIVLTEKSTGPEMTNRRVTSIFNIDCRGAISIRYRDSNYIWSTKGASSSIKKGKSQTSSMRAIPITPPITYTEMRAMLFKDTTAVEALTEELFARAKRQERDIFLKARAPPADADLRAPQCKANPPGLESMTKAGSIPDTGNFCDDIDDSWGTSPYSFDGSCAVQSLCYDQCSGFSFKDCNAIFGTSMQISCLKQYKKWWEALQAVACVAQAAYFTGLAAIETGRRLYYKAQGNMCSCFCSNPSNTCLSRSGAFYCADIKGNDNDNCGGCGTKCGANSKCRSGICVCRQDQCGSTCLDLRNNPNNCGKCGVACNPKYCIDGRCYAPKPEQCAPDQSVFNNKFEVWSPQFANWTFAAYAPSNMPSDVRFSAANYQHPGGSTTALSVSMRNLPPSGRQAVVAQKNVKLCPGLTYELTFKLGHVNQVADSSVVSDAACDVRWLTGTPSRPFDNDAFFSSDKFSIGVSNRAYRTFGPWILTVKEGDPGVTRIKNSLYVDLSVVISCSAGSNARFVMTDIQMNSVGIGKTTEHALAAVDVVVSDGDAEAPELESVSPVFEELGSEVPEAVLPSWLLNAGAEGDGEAEGPELKPVAPVLEEAGFTEDEGMMPECGC</sequence>
<feature type="chain" id="PRO_5043832786" description="Apple domain-containing protein" evidence="1">
    <location>
        <begin position="19"/>
        <end position="915"/>
    </location>
</feature>
<reference evidence="3" key="2">
    <citation type="submission" date="2023-05" db="EMBL/GenBank/DDBJ databases">
        <authorList>
            <consortium name="Lawrence Berkeley National Laboratory"/>
            <person name="Steindorff A."/>
            <person name="Hensen N."/>
            <person name="Bonometti L."/>
            <person name="Westerberg I."/>
            <person name="Brannstrom I.O."/>
            <person name="Guillou S."/>
            <person name="Cros-Aarteil S."/>
            <person name="Calhoun S."/>
            <person name="Haridas S."/>
            <person name="Kuo A."/>
            <person name="Mondo S."/>
            <person name="Pangilinan J."/>
            <person name="Riley R."/>
            <person name="Labutti K."/>
            <person name="Andreopoulos B."/>
            <person name="Lipzen A."/>
            <person name="Chen C."/>
            <person name="Yanf M."/>
            <person name="Daum C."/>
            <person name="Ng V."/>
            <person name="Clum A."/>
            <person name="Ohm R."/>
            <person name="Martin F."/>
            <person name="Silar P."/>
            <person name="Natvig D."/>
            <person name="Lalanne C."/>
            <person name="Gautier V."/>
            <person name="Ament-Velasquez S.L."/>
            <person name="Kruys A."/>
            <person name="Hutchinson M.I."/>
            <person name="Powell A.J."/>
            <person name="Barry K."/>
            <person name="Miller A.N."/>
            <person name="Grigoriev I.V."/>
            <person name="Debuchy R."/>
            <person name="Gladieux P."/>
            <person name="Thoren M.H."/>
            <person name="Johannesson H."/>
        </authorList>
    </citation>
    <scope>NUCLEOTIDE SEQUENCE</scope>
    <source>
        <strain evidence="3">PSN243</strain>
    </source>
</reference>
<protein>
    <recommendedName>
        <fullName evidence="2">Apple domain-containing protein</fullName>
    </recommendedName>
</protein>
<feature type="signal peptide" evidence="1">
    <location>
        <begin position="1"/>
        <end position="18"/>
    </location>
</feature>
<feature type="domain" description="Apple" evidence="2">
    <location>
        <begin position="44"/>
        <end position="122"/>
    </location>
</feature>
<accession>A0AAV9GC10</accession>
<dbReference type="InterPro" id="IPR003609">
    <property type="entry name" value="Pan_app"/>
</dbReference>
<dbReference type="PROSITE" id="PS50948">
    <property type="entry name" value="PAN"/>
    <property type="match status" value="1"/>
</dbReference>
<organism evidence="3 4">
    <name type="scientific">Podospora aff. communis PSN243</name>
    <dbReference type="NCBI Taxonomy" id="3040156"/>
    <lineage>
        <taxon>Eukaryota</taxon>
        <taxon>Fungi</taxon>
        <taxon>Dikarya</taxon>
        <taxon>Ascomycota</taxon>
        <taxon>Pezizomycotina</taxon>
        <taxon>Sordariomycetes</taxon>
        <taxon>Sordariomycetidae</taxon>
        <taxon>Sordariales</taxon>
        <taxon>Podosporaceae</taxon>
        <taxon>Podospora</taxon>
    </lineage>
</organism>
<proteinExistence type="predicted"/>
<evidence type="ECO:0000259" key="2">
    <source>
        <dbReference type="PROSITE" id="PS50948"/>
    </source>
</evidence>
<evidence type="ECO:0000313" key="4">
    <source>
        <dbReference type="Proteomes" id="UP001321760"/>
    </source>
</evidence>
<dbReference type="EMBL" id="MU865971">
    <property type="protein sequence ID" value="KAK4444890.1"/>
    <property type="molecule type" value="Genomic_DNA"/>
</dbReference>
<evidence type="ECO:0000256" key="1">
    <source>
        <dbReference type="SAM" id="SignalP"/>
    </source>
</evidence>
<name>A0AAV9GC10_9PEZI</name>
<dbReference type="AlphaFoldDB" id="A0AAV9GC10"/>
<keyword evidence="1" id="KW-0732">Signal</keyword>
<keyword evidence="4" id="KW-1185">Reference proteome</keyword>
<dbReference type="Proteomes" id="UP001321760">
    <property type="component" value="Unassembled WGS sequence"/>
</dbReference>
<evidence type="ECO:0000313" key="3">
    <source>
        <dbReference type="EMBL" id="KAK4444890.1"/>
    </source>
</evidence>
<gene>
    <name evidence="3" type="ORF">QBC34DRAFT_442107</name>
</gene>